<dbReference type="Proteomes" id="UP000309128">
    <property type="component" value="Unassembled WGS sequence"/>
</dbReference>
<dbReference type="Pfam" id="PF05065">
    <property type="entry name" value="Phage_capsid"/>
    <property type="match status" value="1"/>
</dbReference>
<dbReference type="OrthoDB" id="637859at2"/>
<reference evidence="4 5" key="1">
    <citation type="submission" date="2019-05" db="EMBL/GenBank/DDBJ databases">
        <title>Draft genome sequence of Nonomuraea turkmeniaca DSM 43926.</title>
        <authorList>
            <person name="Saricaoglu S."/>
            <person name="Isik K."/>
        </authorList>
    </citation>
    <scope>NUCLEOTIDE SEQUENCE [LARGE SCALE GENOMIC DNA]</scope>
    <source>
        <strain evidence="4 5">DSM 43926</strain>
    </source>
</reference>
<comment type="caution">
    <text evidence="4">The sequence shown here is derived from an EMBL/GenBank/DDBJ whole genome shotgun (WGS) entry which is preliminary data.</text>
</comment>
<evidence type="ECO:0000313" key="5">
    <source>
        <dbReference type="Proteomes" id="UP000309128"/>
    </source>
</evidence>
<keyword evidence="2" id="KW-0175">Coiled coil</keyword>
<sequence>MTATASKAHLKNLNQRLQTKAADIERIRSSFKDESGKGHMVLSKEQHADYLAAIDEATELKALIVAEQKALGIVEFLEQPASTPIAGQLAAQQGRGTHRSLSQAWMESDAFLQMKESGFREIRGIATFDQGLFSFETKDTFSLSAGTVTHPGFGMAEKVGLTERQRRPSRVRDLFPAESTQANVLYGVRQTGFLNRAGYIPERTAANGGPATGGPTDVWGRAPKSEWTYESYTAPIAEIGHHEVIHKNTLADESRLRGIVERDLVDGVKLREDEEILFGTGAGETILGITNTPGVQLFTGQPSDKRTAQVRRAMTLSILSYYDPNGCILHPLDFEGIELEEDNQGAFRVAVSVAIGAEKRVWRLNVIDTAAMHAGKFLLGSFGMGAKLYDRETVVVQASTETGNSFLEGTVVIKASERVGLVVDRPESFVYGSFTPYVAP</sequence>
<evidence type="ECO:0000313" key="4">
    <source>
        <dbReference type="EMBL" id="TMR22058.1"/>
    </source>
</evidence>
<accession>A0A5S4FMV9</accession>
<comment type="subcellular location">
    <subcellularLocation>
        <location evidence="1">Virion</location>
    </subcellularLocation>
</comment>
<dbReference type="Gene3D" id="3.30.2320.10">
    <property type="entry name" value="hypothetical protein PF0899 domain"/>
    <property type="match status" value="1"/>
</dbReference>
<organism evidence="4 5">
    <name type="scientific">Nonomuraea turkmeniaca</name>
    <dbReference type="NCBI Taxonomy" id="103838"/>
    <lineage>
        <taxon>Bacteria</taxon>
        <taxon>Bacillati</taxon>
        <taxon>Actinomycetota</taxon>
        <taxon>Actinomycetes</taxon>
        <taxon>Streptosporangiales</taxon>
        <taxon>Streptosporangiaceae</taxon>
        <taxon>Nonomuraea</taxon>
    </lineage>
</organism>
<dbReference type="RefSeq" id="WP_138666366.1">
    <property type="nucleotide sequence ID" value="NZ_VCKY01000034.1"/>
</dbReference>
<evidence type="ECO:0000256" key="1">
    <source>
        <dbReference type="ARBA" id="ARBA00004328"/>
    </source>
</evidence>
<feature type="domain" description="Phage capsid-like C-terminal" evidence="3">
    <location>
        <begin position="184"/>
        <end position="434"/>
    </location>
</feature>
<dbReference type="InterPro" id="IPR054612">
    <property type="entry name" value="Phage_capsid-like_C"/>
</dbReference>
<name>A0A5S4FMV9_9ACTN</name>
<dbReference type="Gene3D" id="3.30.2400.10">
    <property type="entry name" value="Major capsid protein gp5"/>
    <property type="match status" value="1"/>
</dbReference>
<dbReference type="SUPFAM" id="SSF56563">
    <property type="entry name" value="Major capsid protein gp5"/>
    <property type="match status" value="1"/>
</dbReference>
<dbReference type="AlphaFoldDB" id="A0A5S4FMV9"/>
<feature type="coiled-coil region" evidence="2">
    <location>
        <begin position="7"/>
        <end position="34"/>
    </location>
</feature>
<proteinExistence type="predicted"/>
<dbReference type="InterPro" id="IPR024455">
    <property type="entry name" value="Phage_capsid"/>
</dbReference>
<dbReference type="NCBIfam" id="TIGR01554">
    <property type="entry name" value="major_cap_HK97"/>
    <property type="match status" value="1"/>
</dbReference>
<dbReference type="EMBL" id="VCKY01000034">
    <property type="protein sequence ID" value="TMR22058.1"/>
    <property type="molecule type" value="Genomic_DNA"/>
</dbReference>
<gene>
    <name evidence="4" type="ORF">ETD86_12885</name>
</gene>
<evidence type="ECO:0000259" key="3">
    <source>
        <dbReference type="Pfam" id="PF05065"/>
    </source>
</evidence>
<protein>
    <submittedName>
        <fullName evidence="4">Phage major capsid protein</fullName>
    </submittedName>
</protein>
<keyword evidence="5" id="KW-1185">Reference proteome</keyword>
<evidence type="ECO:0000256" key="2">
    <source>
        <dbReference type="SAM" id="Coils"/>
    </source>
</evidence>